<keyword evidence="2" id="KW-1185">Reference proteome</keyword>
<proteinExistence type="predicted"/>
<sequence>VLKEWFEGLISEEESVEELESLFETEELKETETLSFNKLLTDLKYLADDPMEKWKLVNLFDFKFLTPLSIKNLIKIQDDSR</sequence>
<accession>A0ABN7WEN0</accession>
<evidence type="ECO:0000313" key="1">
    <source>
        <dbReference type="EMBL" id="CAG8827118.1"/>
    </source>
</evidence>
<dbReference type="Proteomes" id="UP000789901">
    <property type="component" value="Unassembled WGS sequence"/>
</dbReference>
<dbReference type="EMBL" id="CAJVQB010039186">
    <property type="protein sequence ID" value="CAG8827118.1"/>
    <property type="molecule type" value="Genomic_DNA"/>
</dbReference>
<gene>
    <name evidence="1" type="ORF">GMARGA_LOCUS29315</name>
</gene>
<feature type="non-terminal residue" evidence="1">
    <location>
        <position position="1"/>
    </location>
</feature>
<name>A0ABN7WEN0_GIGMA</name>
<organism evidence="1 2">
    <name type="scientific">Gigaspora margarita</name>
    <dbReference type="NCBI Taxonomy" id="4874"/>
    <lineage>
        <taxon>Eukaryota</taxon>
        <taxon>Fungi</taxon>
        <taxon>Fungi incertae sedis</taxon>
        <taxon>Mucoromycota</taxon>
        <taxon>Glomeromycotina</taxon>
        <taxon>Glomeromycetes</taxon>
        <taxon>Diversisporales</taxon>
        <taxon>Gigasporaceae</taxon>
        <taxon>Gigaspora</taxon>
    </lineage>
</organism>
<comment type="caution">
    <text evidence="1">The sequence shown here is derived from an EMBL/GenBank/DDBJ whole genome shotgun (WGS) entry which is preliminary data.</text>
</comment>
<protein>
    <submittedName>
        <fullName evidence="1">35387_t:CDS:1</fullName>
    </submittedName>
</protein>
<reference evidence="1 2" key="1">
    <citation type="submission" date="2021-06" db="EMBL/GenBank/DDBJ databases">
        <authorList>
            <person name="Kallberg Y."/>
            <person name="Tangrot J."/>
            <person name="Rosling A."/>
        </authorList>
    </citation>
    <scope>NUCLEOTIDE SEQUENCE [LARGE SCALE GENOMIC DNA]</scope>
    <source>
        <strain evidence="1 2">120-4 pot B 10/14</strain>
    </source>
</reference>
<evidence type="ECO:0000313" key="2">
    <source>
        <dbReference type="Proteomes" id="UP000789901"/>
    </source>
</evidence>